<feature type="non-terminal residue" evidence="1">
    <location>
        <position position="196"/>
    </location>
</feature>
<reference evidence="1 2" key="1">
    <citation type="submission" date="2019-08" db="EMBL/GenBank/DDBJ databases">
        <title>The genome of the soybean aphid Biotype 1, its phylome, world population structure and adaptation to the North American continent.</title>
        <authorList>
            <person name="Giordano R."/>
            <person name="Donthu R.K."/>
            <person name="Hernandez A.G."/>
            <person name="Wright C.L."/>
            <person name="Zimin A.V."/>
        </authorList>
    </citation>
    <scope>NUCLEOTIDE SEQUENCE [LARGE SCALE GENOMIC DNA]</scope>
    <source>
        <tissue evidence="1">Whole aphids</tissue>
    </source>
</reference>
<dbReference type="EMBL" id="VYZN01000041">
    <property type="protein sequence ID" value="KAE9531405.1"/>
    <property type="molecule type" value="Genomic_DNA"/>
</dbReference>
<comment type="caution">
    <text evidence="1">The sequence shown here is derived from an EMBL/GenBank/DDBJ whole genome shotgun (WGS) entry which is preliminary data.</text>
</comment>
<dbReference type="OrthoDB" id="10421455at2759"/>
<evidence type="ECO:0000313" key="1">
    <source>
        <dbReference type="EMBL" id="KAE9531405.1"/>
    </source>
</evidence>
<accession>A0A6G0TE83</accession>
<sequence>MGVPARSQCLSRPPLYCVDSERSDECIDFTMMYVFFFVSGYSVTSRNNASISNFGGGFRWKSEYPWCIIEKNKKKNDGKTGIFTQNQFSTESIFLYGCNSKTNYCKYLNFSPNVNVSVIYTVKFSKNTEIFDFYANFFFEVSFKFLRNLSKTRKCAMRLNFKFLRNRVTITIYPQTILNICYYSKSISSRYLKILP</sequence>
<organism evidence="1 2">
    <name type="scientific">Aphis glycines</name>
    <name type="common">Soybean aphid</name>
    <dbReference type="NCBI Taxonomy" id="307491"/>
    <lineage>
        <taxon>Eukaryota</taxon>
        <taxon>Metazoa</taxon>
        <taxon>Ecdysozoa</taxon>
        <taxon>Arthropoda</taxon>
        <taxon>Hexapoda</taxon>
        <taxon>Insecta</taxon>
        <taxon>Pterygota</taxon>
        <taxon>Neoptera</taxon>
        <taxon>Paraneoptera</taxon>
        <taxon>Hemiptera</taxon>
        <taxon>Sternorrhyncha</taxon>
        <taxon>Aphidomorpha</taxon>
        <taxon>Aphidoidea</taxon>
        <taxon>Aphididae</taxon>
        <taxon>Aphidini</taxon>
        <taxon>Aphis</taxon>
        <taxon>Aphis</taxon>
    </lineage>
</organism>
<name>A0A6G0TE83_APHGL</name>
<gene>
    <name evidence="1" type="ORF">AGLY_010611</name>
</gene>
<dbReference type="AlphaFoldDB" id="A0A6G0TE83"/>
<protein>
    <submittedName>
        <fullName evidence="1">Uncharacterized protein</fullName>
    </submittedName>
</protein>
<dbReference type="Proteomes" id="UP000475862">
    <property type="component" value="Unassembled WGS sequence"/>
</dbReference>
<evidence type="ECO:0000313" key="2">
    <source>
        <dbReference type="Proteomes" id="UP000475862"/>
    </source>
</evidence>
<keyword evidence="2" id="KW-1185">Reference proteome</keyword>
<proteinExistence type="predicted"/>